<dbReference type="Pfam" id="PF07963">
    <property type="entry name" value="N_methyl"/>
    <property type="match status" value="1"/>
</dbReference>
<accession>A0ABY9Z192</accession>
<keyword evidence="8" id="KW-0472">Membrane</keyword>
<keyword evidence="4" id="KW-0488">Methylation</keyword>
<dbReference type="RefSeq" id="WP_311884330.1">
    <property type="nucleotide sequence ID" value="NZ_CP119391.1"/>
</dbReference>
<dbReference type="Proteomes" id="UP001301869">
    <property type="component" value="Chromosome"/>
</dbReference>
<evidence type="ECO:0000313" key="12">
    <source>
        <dbReference type="EMBL" id="WNK20603.1"/>
    </source>
</evidence>
<evidence type="ECO:0000256" key="9">
    <source>
        <dbReference type="ARBA" id="ARBA00025772"/>
    </source>
</evidence>
<dbReference type="InterPro" id="IPR012902">
    <property type="entry name" value="N_methyl_site"/>
</dbReference>
<dbReference type="InterPro" id="IPR045584">
    <property type="entry name" value="Pilin-like"/>
</dbReference>
<dbReference type="InterPro" id="IPR022346">
    <property type="entry name" value="T2SS_GspH"/>
</dbReference>
<gene>
    <name evidence="12" type="ORF">P1P91_02640</name>
</gene>
<feature type="domain" description="General secretion pathway GspH" evidence="11">
    <location>
        <begin position="43"/>
        <end position="119"/>
    </location>
</feature>
<proteinExistence type="inferred from homology"/>
<keyword evidence="13" id="KW-1185">Reference proteome</keyword>
<evidence type="ECO:0000256" key="4">
    <source>
        <dbReference type="ARBA" id="ARBA00022481"/>
    </source>
</evidence>
<dbReference type="Pfam" id="PF12019">
    <property type="entry name" value="GspH"/>
    <property type="match status" value="1"/>
</dbReference>
<evidence type="ECO:0000256" key="8">
    <source>
        <dbReference type="ARBA" id="ARBA00023136"/>
    </source>
</evidence>
<sequence>MRRARGFTLIELLVALAVAILLITVAVPGFTGLLARQQVAADVNQIASAFQLARSEAIKQRREVQVSVEVQPNERGWTIEVREGDTLVRRVTGGGKNVSFTPDEVEVTYGPLGMAEGKGCPCELAIEPVGSGAGEPRIIKISKAGGLTIEDDKDA</sequence>
<name>A0ABY9Z192_9GAMM</name>
<evidence type="ECO:0000256" key="2">
    <source>
        <dbReference type="ARBA" id="ARBA00021549"/>
    </source>
</evidence>
<keyword evidence="3" id="KW-1003">Cell membrane</keyword>
<evidence type="ECO:0000256" key="3">
    <source>
        <dbReference type="ARBA" id="ARBA00022475"/>
    </source>
</evidence>
<evidence type="ECO:0000259" key="11">
    <source>
        <dbReference type="Pfam" id="PF12019"/>
    </source>
</evidence>
<evidence type="ECO:0000256" key="10">
    <source>
        <dbReference type="ARBA" id="ARBA00030775"/>
    </source>
</evidence>
<protein>
    <recommendedName>
        <fullName evidence="2">Type II secretion system protein H</fullName>
    </recommendedName>
    <alternativeName>
        <fullName evidence="10">General secretion pathway protein H</fullName>
    </alternativeName>
</protein>
<comment type="similarity">
    <text evidence="9">Belongs to the GSP H family.</text>
</comment>
<dbReference type="SUPFAM" id="SSF54523">
    <property type="entry name" value="Pili subunits"/>
    <property type="match status" value="1"/>
</dbReference>
<keyword evidence="6" id="KW-0812">Transmembrane</keyword>
<reference evidence="12 13" key="1">
    <citation type="submission" date="2023-03" db="EMBL/GenBank/DDBJ databases">
        <title>Halomonas sp. nov., isolated from Korean tranditional fermented seafood 'Jeotgal'.</title>
        <authorList>
            <person name="Kim B."/>
            <person name="Shin N.-R."/>
        </authorList>
    </citation>
    <scope>NUCLEOTIDE SEQUENCE [LARGE SCALE GENOMIC DNA]</scope>
    <source>
        <strain evidence="12 13">SG2L-4</strain>
    </source>
</reference>
<dbReference type="EMBL" id="CP119391">
    <property type="protein sequence ID" value="WNK20603.1"/>
    <property type="molecule type" value="Genomic_DNA"/>
</dbReference>
<organism evidence="12 13">
    <name type="scientific">Halomonas piscis</name>
    <dbReference type="NCBI Taxonomy" id="3031727"/>
    <lineage>
        <taxon>Bacteria</taxon>
        <taxon>Pseudomonadati</taxon>
        <taxon>Pseudomonadota</taxon>
        <taxon>Gammaproteobacteria</taxon>
        <taxon>Oceanospirillales</taxon>
        <taxon>Halomonadaceae</taxon>
        <taxon>Halomonas</taxon>
    </lineage>
</organism>
<evidence type="ECO:0000256" key="1">
    <source>
        <dbReference type="ARBA" id="ARBA00004377"/>
    </source>
</evidence>
<keyword evidence="5" id="KW-0997">Cell inner membrane</keyword>
<evidence type="ECO:0000256" key="6">
    <source>
        <dbReference type="ARBA" id="ARBA00022692"/>
    </source>
</evidence>
<evidence type="ECO:0000313" key="13">
    <source>
        <dbReference type="Proteomes" id="UP001301869"/>
    </source>
</evidence>
<keyword evidence="7" id="KW-1133">Transmembrane helix</keyword>
<dbReference type="PROSITE" id="PS00409">
    <property type="entry name" value="PROKAR_NTER_METHYL"/>
    <property type="match status" value="1"/>
</dbReference>
<dbReference type="NCBIfam" id="TIGR02532">
    <property type="entry name" value="IV_pilin_GFxxxE"/>
    <property type="match status" value="1"/>
</dbReference>
<evidence type="ECO:0000256" key="5">
    <source>
        <dbReference type="ARBA" id="ARBA00022519"/>
    </source>
</evidence>
<comment type="subcellular location">
    <subcellularLocation>
        <location evidence="1">Cell inner membrane</location>
        <topology evidence="1">Single-pass membrane protein</topology>
    </subcellularLocation>
</comment>
<evidence type="ECO:0000256" key="7">
    <source>
        <dbReference type="ARBA" id="ARBA00022989"/>
    </source>
</evidence>
<dbReference type="Gene3D" id="3.55.40.10">
    <property type="entry name" value="minor pseudopilin epsh domain"/>
    <property type="match status" value="1"/>
</dbReference>